<keyword evidence="2" id="KW-0472">Membrane</keyword>
<dbReference type="Proteomes" id="UP000027178">
    <property type="component" value="Unassembled WGS sequence"/>
</dbReference>
<evidence type="ECO:0000259" key="3">
    <source>
        <dbReference type="Pfam" id="PF08044"/>
    </source>
</evidence>
<evidence type="ECO:0000256" key="2">
    <source>
        <dbReference type="SAM" id="Phobius"/>
    </source>
</evidence>
<feature type="domain" description="DUF4190" evidence="4">
    <location>
        <begin position="105"/>
        <end position="166"/>
    </location>
</feature>
<name>A0A066YUA1_9ACTN</name>
<feature type="region of interest" description="Disordered" evidence="1">
    <location>
        <begin position="1"/>
        <end position="31"/>
    </location>
</feature>
<dbReference type="EMBL" id="JNBY01000089">
    <property type="protein sequence ID" value="KDN84797.1"/>
    <property type="molecule type" value="Genomic_DNA"/>
</dbReference>
<feature type="transmembrane region" description="Helical" evidence="2">
    <location>
        <begin position="150"/>
        <end position="177"/>
    </location>
</feature>
<evidence type="ECO:0000313" key="5">
    <source>
        <dbReference type="EMBL" id="KDN84797.1"/>
    </source>
</evidence>
<dbReference type="PATRIC" id="fig|1348663.4.peg.3197"/>
<protein>
    <submittedName>
        <fullName evidence="5">Uncharacterized protein</fullName>
    </submittedName>
</protein>
<comment type="caution">
    <text evidence="5">The sequence shown here is derived from an EMBL/GenBank/DDBJ whole genome shotgun (WGS) entry which is preliminary data.</text>
</comment>
<dbReference type="Pfam" id="PF13828">
    <property type="entry name" value="DUF4190"/>
    <property type="match status" value="1"/>
</dbReference>
<sequence length="180" mass="18569">MAGQWGSPVPYGQQPWQPAPTPQSAMRAAHADRERTVDVLKAAYAEGRLTAAEYEHRMATAHQAATYGQLSALVADLPAGPVAAPFGAPVPATFMPAPPPPRNGLATASAILGGLCLFTGGLTGLPAVITGHMARAQIRRTREAGDSLAVTGLVLGWFSVACWALLAVLVVVAAVSVEHT</sequence>
<keyword evidence="6" id="KW-1185">Reference proteome</keyword>
<feature type="domain" description="DUF1707" evidence="3">
    <location>
        <begin position="26"/>
        <end position="78"/>
    </location>
</feature>
<dbReference type="eggNOG" id="COG4758">
    <property type="taxonomic scope" value="Bacteria"/>
</dbReference>
<evidence type="ECO:0000256" key="1">
    <source>
        <dbReference type="SAM" id="MobiDB-lite"/>
    </source>
</evidence>
<dbReference type="PANTHER" id="PTHR40763">
    <property type="entry name" value="MEMBRANE PROTEIN-RELATED"/>
    <property type="match status" value="1"/>
</dbReference>
<gene>
    <name evidence="5" type="ORF">KCH_33240</name>
</gene>
<organism evidence="5 6">
    <name type="scientific">Kitasatospora cheerisanensis KCTC 2395</name>
    <dbReference type="NCBI Taxonomy" id="1348663"/>
    <lineage>
        <taxon>Bacteria</taxon>
        <taxon>Bacillati</taxon>
        <taxon>Actinomycetota</taxon>
        <taxon>Actinomycetes</taxon>
        <taxon>Kitasatosporales</taxon>
        <taxon>Streptomycetaceae</taxon>
        <taxon>Kitasatospora</taxon>
    </lineage>
</organism>
<accession>A0A066YUA1</accession>
<dbReference type="Pfam" id="PF08044">
    <property type="entry name" value="DUF1707"/>
    <property type="match status" value="1"/>
</dbReference>
<dbReference type="AlphaFoldDB" id="A0A066YUA1"/>
<proteinExistence type="predicted"/>
<dbReference type="InterPro" id="IPR025241">
    <property type="entry name" value="DUF4190"/>
</dbReference>
<dbReference type="PANTHER" id="PTHR40763:SF4">
    <property type="entry name" value="DUF1707 DOMAIN-CONTAINING PROTEIN"/>
    <property type="match status" value="1"/>
</dbReference>
<reference evidence="5 6" key="1">
    <citation type="submission" date="2014-05" db="EMBL/GenBank/DDBJ databases">
        <title>Draft Genome Sequence of Kitasatospora cheerisanensis KCTC 2395.</title>
        <authorList>
            <person name="Nam D.H."/>
        </authorList>
    </citation>
    <scope>NUCLEOTIDE SEQUENCE [LARGE SCALE GENOMIC DNA]</scope>
    <source>
        <strain evidence="5 6">KCTC 2395</strain>
    </source>
</reference>
<dbReference type="HOGENOM" id="CLU_103366_0_0_11"/>
<feature type="transmembrane region" description="Helical" evidence="2">
    <location>
        <begin position="105"/>
        <end position="129"/>
    </location>
</feature>
<keyword evidence="2" id="KW-0812">Transmembrane</keyword>
<dbReference type="InterPro" id="IPR012551">
    <property type="entry name" value="DUF1707_SHOCT-like"/>
</dbReference>
<keyword evidence="2" id="KW-1133">Transmembrane helix</keyword>
<dbReference type="RefSeq" id="WP_341865377.1">
    <property type="nucleotide sequence ID" value="NZ_KK853997.1"/>
</dbReference>
<evidence type="ECO:0000313" key="6">
    <source>
        <dbReference type="Proteomes" id="UP000027178"/>
    </source>
</evidence>
<evidence type="ECO:0000259" key="4">
    <source>
        <dbReference type="Pfam" id="PF13828"/>
    </source>
</evidence>